<feature type="transmembrane region" description="Helical" evidence="2">
    <location>
        <begin position="83"/>
        <end position="101"/>
    </location>
</feature>
<dbReference type="EMBL" id="FMUR01000004">
    <property type="protein sequence ID" value="SCX86494.1"/>
    <property type="molecule type" value="Genomic_DNA"/>
</dbReference>
<evidence type="ECO:0000256" key="2">
    <source>
        <dbReference type="SAM" id="Phobius"/>
    </source>
</evidence>
<feature type="transmembrane region" description="Helical" evidence="2">
    <location>
        <begin position="53"/>
        <end position="71"/>
    </location>
</feature>
<organism evidence="3 4">
    <name type="scientific">Butyrivibrio hungatei</name>
    <dbReference type="NCBI Taxonomy" id="185008"/>
    <lineage>
        <taxon>Bacteria</taxon>
        <taxon>Bacillati</taxon>
        <taxon>Bacillota</taxon>
        <taxon>Clostridia</taxon>
        <taxon>Lachnospirales</taxon>
        <taxon>Lachnospiraceae</taxon>
        <taxon>Butyrivibrio</taxon>
    </lineage>
</organism>
<accession>A0A1G5B8G6</accession>
<proteinExistence type="predicted"/>
<feature type="compositionally biased region" description="Basic and acidic residues" evidence="1">
    <location>
        <begin position="208"/>
        <end position="217"/>
    </location>
</feature>
<feature type="region of interest" description="Disordered" evidence="1">
    <location>
        <begin position="196"/>
        <end position="217"/>
    </location>
</feature>
<keyword evidence="2" id="KW-0812">Transmembrane</keyword>
<evidence type="ECO:0000313" key="4">
    <source>
        <dbReference type="Proteomes" id="UP000183047"/>
    </source>
</evidence>
<feature type="transmembrane region" description="Helical" evidence="2">
    <location>
        <begin position="107"/>
        <end position="131"/>
    </location>
</feature>
<reference evidence="4" key="1">
    <citation type="submission" date="2016-10" db="EMBL/GenBank/DDBJ databases">
        <authorList>
            <person name="Varghese N."/>
            <person name="Submissions S."/>
        </authorList>
    </citation>
    <scope>NUCLEOTIDE SEQUENCE [LARGE SCALE GENOMIC DNA]</scope>
    <source>
        <strain evidence="4">XBD2006</strain>
    </source>
</reference>
<sequence>MCAADAGVLWGEHYIYGGSMEKKKILGIALMIVFCVLMWGIFFMLGIKTIGAVLAPIVICLVCWGAGIGYEKLLEKTGESKKVVVTIALLAFLGILSVLFLSEGKDIAGKIVSFLFPSVLGGMIFAGGCLGTKCKKDFSEKLGMFKGIAAGTGVLFLLLYVFAVFNRHVIGTLNDVLQMIVFGVIFFAASFWEKTSESKSDDEEENAEEIKEDKING</sequence>
<feature type="transmembrane region" description="Helical" evidence="2">
    <location>
        <begin position="176"/>
        <end position="192"/>
    </location>
</feature>
<dbReference type="Proteomes" id="UP000183047">
    <property type="component" value="Unassembled WGS sequence"/>
</dbReference>
<name>A0A1G5B8G6_9FIRM</name>
<gene>
    <name evidence="3" type="ORF">SAMN02910451_00588</name>
</gene>
<feature type="transmembrane region" description="Helical" evidence="2">
    <location>
        <begin position="25"/>
        <end position="47"/>
    </location>
</feature>
<evidence type="ECO:0000313" key="3">
    <source>
        <dbReference type="EMBL" id="SCX86494.1"/>
    </source>
</evidence>
<feature type="transmembrane region" description="Helical" evidence="2">
    <location>
        <begin position="143"/>
        <end position="164"/>
    </location>
</feature>
<keyword evidence="4" id="KW-1185">Reference proteome</keyword>
<protein>
    <submittedName>
        <fullName evidence="3">Uncharacterized protein</fullName>
    </submittedName>
</protein>
<keyword evidence="2" id="KW-1133">Transmembrane helix</keyword>
<keyword evidence="2" id="KW-0472">Membrane</keyword>
<dbReference type="AlphaFoldDB" id="A0A1G5B8G6"/>
<evidence type="ECO:0000256" key="1">
    <source>
        <dbReference type="SAM" id="MobiDB-lite"/>
    </source>
</evidence>